<sequence length="62" mass="6659">MLVVGLILALGTVTSMAMVFNDVLPINSITDFIGATLVFTLIYAELGYILEFLLPGIKRAQG</sequence>
<evidence type="ECO:0000313" key="3">
    <source>
        <dbReference type="Proteomes" id="UP000653692"/>
    </source>
</evidence>
<gene>
    <name evidence="2" type="ORF">EYH24_04990</name>
</gene>
<protein>
    <submittedName>
        <fullName evidence="2">Uncharacterized protein</fullName>
    </submittedName>
</protein>
<dbReference type="EMBL" id="DQUR01000169">
    <property type="protein sequence ID" value="HIP89285.1"/>
    <property type="molecule type" value="Genomic_DNA"/>
</dbReference>
<dbReference type="Proteomes" id="UP000653692">
    <property type="component" value="Unassembled WGS sequence"/>
</dbReference>
<name>A0A833E253_9EURY</name>
<evidence type="ECO:0000313" key="2">
    <source>
        <dbReference type="EMBL" id="HIP89285.1"/>
    </source>
</evidence>
<reference evidence="2" key="1">
    <citation type="journal article" date="2020" name="ISME J.">
        <title>Gammaproteobacteria mediating utilization of methyl-, sulfur- and petroleum organic compounds in deep ocean hydrothermal plumes.</title>
        <authorList>
            <person name="Zhou Z."/>
            <person name="Liu Y."/>
            <person name="Pan J."/>
            <person name="Cron B.R."/>
            <person name="Toner B.M."/>
            <person name="Anantharaman K."/>
            <person name="Breier J.A."/>
            <person name="Dick G.J."/>
            <person name="Li M."/>
        </authorList>
    </citation>
    <scope>NUCLEOTIDE SEQUENCE</scope>
    <source>
        <strain evidence="2">SZUA-1476</strain>
    </source>
</reference>
<comment type="caution">
    <text evidence="2">The sequence shown here is derived from an EMBL/GenBank/DDBJ whole genome shotgun (WGS) entry which is preliminary data.</text>
</comment>
<keyword evidence="1" id="KW-0472">Membrane</keyword>
<feature type="transmembrane region" description="Helical" evidence="1">
    <location>
        <begin position="33"/>
        <end position="54"/>
    </location>
</feature>
<keyword evidence="1" id="KW-0812">Transmembrane</keyword>
<accession>A0A833E253</accession>
<proteinExistence type="predicted"/>
<evidence type="ECO:0000256" key="1">
    <source>
        <dbReference type="SAM" id="Phobius"/>
    </source>
</evidence>
<dbReference type="AlphaFoldDB" id="A0A833E253"/>
<keyword evidence="1" id="KW-1133">Transmembrane helix</keyword>
<organism evidence="2 3">
    <name type="scientific">Thermococcus paralvinellae</name>
    <dbReference type="NCBI Taxonomy" id="582419"/>
    <lineage>
        <taxon>Archaea</taxon>
        <taxon>Methanobacteriati</taxon>
        <taxon>Methanobacteriota</taxon>
        <taxon>Thermococci</taxon>
        <taxon>Thermococcales</taxon>
        <taxon>Thermococcaceae</taxon>
        <taxon>Thermococcus</taxon>
    </lineage>
</organism>